<feature type="compositionally biased region" description="Low complexity" evidence="1">
    <location>
        <begin position="144"/>
        <end position="154"/>
    </location>
</feature>
<keyword evidence="3" id="KW-1185">Reference proteome</keyword>
<dbReference type="VEuPathDB" id="FungiDB:TREMEDRAFT_59425"/>
<evidence type="ECO:0000256" key="1">
    <source>
        <dbReference type="SAM" id="MobiDB-lite"/>
    </source>
</evidence>
<sequence length="296" mass="33650">MTDLLVPPRPMKRARSSSPPLPDLQESPLNYILKKQRRDTNFTSHLFQPCPTGYPVTYPDPPESSTAHRKLLQGVERRRTRQWEFLNAPSPHLPSHPPLGTTSQPSPQHGPSSDNWYPSPIKYHSQPEFTHMSELSSSPIRHQPPSSSPFRPSSETVISSDTESGMEIEIEDMMKEWGEEYASQNSLLHNLHRSRNGVPIRNSNNQPETSSSQKSHHHLTTPYRNHVSLSSSPYPSTRVPASETDTYTDDDEMDGCGGQVDEVGEEAVRKRYEEANRLLAELEVVRRQRWGQNRQA</sequence>
<protein>
    <submittedName>
        <fullName evidence="2">Uncharacterized protein</fullName>
    </submittedName>
</protein>
<accession>A0A4Q1BMR4</accession>
<name>A0A4Q1BMR4_TREME</name>
<proteinExistence type="predicted"/>
<dbReference type="EMBL" id="SDIL01000036">
    <property type="protein sequence ID" value="RXK39139.1"/>
    <property type="molecule type" value="Genomic_DNA"/>
</dbReference>
<evidence type="ECO:0000313" key="2">
    <source>
        <dbReference type="EMBL" id="RXK39139.1"/>
    </source>
</evidence>
<gene>
    <name evidence="2" type="ORF">M231_03644</name>
</gene>
<dbReference type="AlphaFoldDB" id="A0A4Q1BMR4"/>
<dbReference type="OrthoDB" id="2574664at2759"/>
<reference evidence="2 3" key="1">
    <citation type="submission" date="2016-06" db="EMBL/GenBank/DDBJ databases">
        <title>Evolution of pathogenesis and genome organization in the Tremellales.</title>
        <authorList>
            <person name="Cuomo C."/>
            <person name="Litvintseva A."/>
            <person name="Heitman J."/>
            <person name="Chen Y."/>
            <person name="Sun S."/>
            <person name="Springer D."/>
            <person name="Dromer F."/>
            <person name="Young S."/>
            <person name="Zeng Q."/>
            <person name="Chapman S."/>
            <person name="Gujja S."/>
            <person name="Saif S."/>
            <person name="Birren B."/>
        </authorList>
    </citation>
    <scope>NUCLEOTIDE SEQUENCE [LARGE SCALE GENOMIC DNA]</scope>
    <source>
        <strain evidence="2 3">ATCC 28783</strain>
    </source>
</reference>
<dbReference type="Proteomes" id="UP000289152">
    <property type="component" value="Unassembled WGS sequence"/>
</dbReference>
<feature type="region of interest" description="Disordered" evidence="1">
    <location>
        <begin position="195"/>
        <end position="254"/>
    </location>
</feature>
<feature type="region of interest" description="Disordered" evidence="1">
    <location>
        <begin position="40"/>
        <end position="67"/>
    </location>
</feature>
<feature type="region of interest" description="Disordered" evidence="1">
    <location>
        <begin position="1"/>
        <end position="27"/>
    </location>
</feature>
<dbReference type="InParanoid" id="A0A4Q1BMR4"/>
<evidence type="ECO:0000313" key="3">
    <source>
        <dbReference type="Proteomes" id="UP000289152"/>
    </source>
</evidence>
<feature type="compositionally biased region" description="Polar residues" evidence="1">
    <location>
        <begin position="201"/>
        <end position="213"/>
    </location>
</feature>
<feature type="region of interest" description="Disordered" evidence="1">
    <location>
        <begin position="87"/>
        <end position="165"/>
    </location>
</feature>
<dbReference type="OMA" id="FTHMSEL"/>
<feature type="compositionally biased region" description="Polar residues" evidence="1">
    <location>
        <begin position="100"/>
        <end position="116"/>
    </location>
</feature>
<organism evidence="2 3">
    <name type="scientific">Tremella mesenterica</name>
    <name type="common">Jelly fungus</name>
    <dbReference type="NCBI Taxonomy" id="5217"/>
    <lineage>
        <taxon>Eukaryota</taxon>
        <taxon>Fungi</taxon>
        <taxon>Dikarya</taxon>
        <taxon>Basidiomycota</taxon>
        <taxon>Agaricomycotina</taxon>
        <taxon>Tremellomycetes</taxon>
        <taxon>Tremellales</taxon>
        <taxon>Tremellaceae</taxon>
        <taxon>Tremella</taxon>
    </lineage>
</organism>
<comment type="caution">
    <text evidence="2">The sequence shown here is derived from an EMBL/GenBank/DDBJ whole genome shotgun (WGS) entry which is preliminary data.</text>
</comment>